<dbReference type="NCBIfam" id="TIGR00526">
    <property type="entry name" value="folB_dom"/>
    <property type="match status" value="1"/>
</dbReference>
<evidence type="ECO:0000256" key="1">
    <source>
        <dbReference type="ARBA" id="ARBA00001353"/>
    </source>
</evidence>
<comment type="caution">
    <text evidence="8">The sequence shown here is derived from an EMBL/GenBank/DDBJ whole genome shotgun (WGS) entry which is preliminary data.</text>
</comment>
<comment type="similarity">
    <text evidence="3 6">Belongs to the DHNA family.</text>
</comment>
<dbReference type="CDD" id="cd00534">
    <property type="entry name" value="DHNA_DHNTPE"/>
    <property type="match status" value="1"/>
</dbReference>
<dbReference type="Proteomes" id="UP001225646">
    <property type="component" value="Unassembled WGS sequence"/>
</dbReference>
<name>A0ABT9VQX9_9BACI</name>
<keyword evidence="9" id="KW-1185">Reference proteome</keyword>
<evidence type="ECO:0000256" key="4">
    <source>
        <dbReference type="ARBA" id="ARBA00022909"/>
    </source>
</evidence>
<reference evidence="8 9" key="1">
    <citation type="submission" date="2023-07" db="EMBL/GenBank/DDBJ databases">
        <title>Genomic Encyclopedia of Type Strains, Phase IV (KMG-IV): sequencing the most valuable type-strain genomes for metagenomic binning, comparative biology and taxonomic classification.</title>
        <authorList>
            <person name="Goeker M."/>
        </authorList>
    </citation>
    <scope>NUCLEOTIDE SEQUENCE [LARGE SCALE GENOMIC DNA]</scope>
    <source>
        <strain evidence="8 9">DSM 19092</strain>
    </source>
</reference>
<dbReference type="Gene3D" id="3.30.1130.10">
    <property type="match status" value="1"/>
</dbReference>
<comment type="catalytic activity">
    <reaction evidence="1 6">
        <text>7,8-dihydroneopterin = 6-hydroxymethyl-7,8-dihydropterin + glycolaldehyde</text>
        <dbReference type="Rhea" id="RHEA:10540"/>
        <dbReference type="ChEBI" id="CHEBI:17001"/>
        <dbReference type="ChEBI" id="CHEBI:17071"/>
        <dbReference type="ChEBI" id="CHEBI:44841"/>
        <dbReference type="EC" id="4.1.2.25"/>
    </reaction>
</comment>
<evidence type="ECO:0000256" key="3">
    <source>
        <dbReference type="ARBA" id="ARBA00005708"/>
    </source>
</evidence>
<sequence>MPCWGKECIVIDKIYVNGMEFYGYHGVFPEENKLGQRFRLDVMLEVDLSKAGKTDDLTFTVNYADVYQICQEIVEQKVYKLVEKVAEEIAQSLLQKFSLVKQCTVKVIKPDPPIPGHYQSVAIEITRGRT</sequence>
<accession>A0ABT9VQX9</accession>
<dbReference type="EMBL" id="JAUSTR010000015">
    <property type="protein sequence ID" value="MDQ0163388.1"/>
    <property type="molecule type" value="Genomic_DNA"/>
</dbReference>
<dbReference type="InterPro" id="IPR006157">
    <property type="entry name" value="FolB_dom"/>
</dbReference>
<dbReference type="SMART" id="SM00905">
    <property type="entry name" value="FolB"/>
    <property type="match status" value="1"/>
</dbReference>
<dbReference type="SUPFAM" id="SSF55620">
    <property type="entry name" value="Tetrahydrobiopterin biosynthesis enzymes-like"/>
    <property type="match status" value="1"/>
</dbReference>
<dbReference type="EC" id="4.1.2.25" evidence="6"/>
<evidence type="ECO:0000313" key="9">
    <source>
        <dbReference type="Proteomes" id="UP001225646"/>
    </source>
</evidence>
<dbReference type="InterPro" id="IPR006156">
    <property type="entry name" value="Dihydroneopterin_aldolase"/>
</dbReference>
<protein>
    <recommendedName>
        <fullName evidence="6">7,8-dihydroneopterin aldolase</fullName>
        <ecNumber evidence="6">4.1.2.25</ecNumber>
    </recommendedName>
</protein>
<dbReference type="GO" id="GO:0004150">
    <property type="term" value="F:dihydroneopterin aldolase activity"/>
    <property type="evidence" value="ECO:0007669"/>
    <property type="project" value="UniProtKB-EC"/>
</dbReference>
<dbReference type="InterPro" id="IPR043133">
    <property type="entry name" value="GTP-CH-I_C/QueF"/>
</dbReference>
<comment type="pathway">
    <text evidence="2 6">Cofactor biosynthesis; tetrahydrofolate biosynthesis; 2-amino-4-hydroxy-6-hydroxymethyl-7,8-dihydropteridine diphosphate from 7,8-dihydroneopterin triphosphate: step 3/4.</text>
</comment>
<evidence type="ECO:0000313" key="8">
    <source>
        <dbReference type="EMBL" id="MDQ0163388.1"/>
    </source>
</evidence>
<evidence type="ECO:0000256" key="6">
    <source>
        <dbReference type="RuleBase" id="RU362079"/>
    </source>
</evidence>
<feature type="domain" description="Dihydroneopterin aldolase/epimerase" evidence="7">
    <location>
        <begin position="14"/>
        <end position="127"/>
    </location>
</feature>
<keyword evidence="5 6" id="KW-0456">Lyase</keyword>
<organism evidence="8 9">
    <name type="scientific">Aeribacillus alveayuensis</name>
    <dbReference type="NCBI Taxonomy" id="279215"/>
    <lineage>
        <taxon>Bacteria</taxon>
        <taxon>Bacillati</taxon>
        <taxon>Bacillota</taxon>
        <taxon>Bacilli</taxon>
        <taxon>Bacillales</taxon>
        <taxon>Bacillaceae</taxon>
        <taxon>Aeribacillus</taxon>
    </lineage>
</organism>
<evidence type="ECO:0000256" key="2">
    <source>
        <dbReference type="ARBA" id="ARBA00005013"/>
    </source>
</evidence>
<dbReference type="Pfam" id="PF02152">
    <property type="entry name" value="FolB"/>
    <property type="match status" value="1"/>
</dbReference>
<gene>
    <name evidence="8" type="ORF">J2S06_002468</name>
</gene>
<evidence type="ECO:0000259" key="7">
    <source>
        <dbReference type="SMART" id="SM00905"/>
    </source>
</evidence>
<evidence type="ECO:0000256" key="5">
    <source>
        <dbReference type="ARBA" id="ARBA00023239"/>
    </source>
</evidence>
<dbReference type="NCBIfam" id="TIGR00525">
    <property type="entry name" value="folB"/>
    <property type="match status" value="1"/>
</dbReference>
<proteinExistence type="inferred from homology"/>
<dbReference type="PANTHER" id="PTHR42844">
    <property type="entry name" value="DIHYDRONEOPTERIN ALDOLASE 1-RELATED"/>
    <property type="match status" value="1"/>
</dbReference>
<dbReference type="PANTHER" id="PTHR42844:SF1">
    <property type="entry name" value="DIHYDRONEOPTERIN ALDOLASE 1-RELATED"/>
    <property type="match status" value="1"/>
</dbReference>
<comment type="function">
    <text evidence="6">Catalyzes the conversion of 7,8-dihydroneopterin to 6-hydroxymethyl-7,8-dihydropterin.</text>
</comment>
<keyword evidence="4 6" id="KW-0289">Folate biosynthesis</keyword>